<keyword evidence="2" id="KW-1185">Reference proteome</keyword>
<comment type="caution">
    <text evidence="1">The sequence shown here is derived from an EMBL/GenBank/DDBJ whole genome shotgun (WGS) entry which is preliminary data.</text>
</comment>
<evidence type="ECO:0000313" key="1">
    <source>
        <dbReference type="EMBL" id="GAU88684.1"/>
    </source>
</evidence>
<name>A0A1D1UFY5_RAMVA</name>
<organism evidence="1 2">
    <name type="scientific">Ramazzottius varieornatus</name>
    <name type="common">Water bear</name>
    <name type="synonym">Tardigrade</name>
    <dbReference type="NCBI Taxonomy" id="947166"/>
    <lineage>
        <taxon>Eukaryota</taxon>
        <taxon>Metazoa</taxon>
        <taxon>Ecdysozoa</taxon>
        <taxon>Tardigrada</taxon>
        <taxon>Eutardigrada</taxon>
        <taxon>Parachela</taxon>
        <taxon>Hypsibioidea</taxon>
        <taxon>Ramazzottiidae</taxon>
        <taxon>Ramazzottius</taxon>
    </lineage>
</organism>
<gene>
    <name evidence="1" type="primary">RvY_01334-1</name>
    <name evidence="1" type="synonym">RvY_01334.1</name>
    <name evidence="1" type="ORF">RvY_01334</name>
</gene>
<reference evidence="1 2" key="1">
    <citation type="journal article" date="2016" name="Nat. Commun.">
        <title>Extremotolerant tardigrade genome and improved radiotolerance of human cultured cells by tardigrade-unique protein.</title>
        <authorList>
            <person name="Hashimoto T."/>
            <person name="Horikawa D.D."/>
            <person name="Saito Y."/>
            <person name="Kuwahara H."/>
            <person name="Kozuka-Hata H."/>
            <person name="Shin-I T."/>
            <person name="Minakuchi Y."/>
            <person name="Ohishi K."/>
            <person name="Motoyama A."/>
            <person name="Aizu T."/>
            <person name="Enomoto A."/>
            <person name="Kondo K."/>
            <person name="Tanaka S."/>
            <person name="Hara Y."/>
            <person name="Koshikawa S."/>
            <person name="Sagara H."/>
            <person name="Miura T."/>
            <person name="Yokobori S."/>
            <person name="Miyagawa K."/>
            <person name="Suzuki Y."/>
            <person name="Kubo T."/>
            <person name="Oyama M."/>
            <person name="Kohara Y."/>
            <person name="Fujiyama A."/>
            <person name="Arakawa K."/>
            <person name="Katayama T."/>
            <person name="Toyoda A."/>
            <person name="Kunieda T."/>
        </authorList>
    </citation>
    <scope>NUCLEOTIDE SEQUENCE [LARGE SCALE GENOMIC DNA]</scope>
    <source>
        <strain evidence="1 2">YOKOZUNA-1</strain>
    </source>
</reference>
<sequence>MEDRESDCKLGRNWNMRSRKLIGFPPKSIAIRSVAIGVKSCWSTSCSPLDAKLKLFTSEFWNRALVLFSRNKFEFIFDKSRWSSFSPENDPGMIEVATIFCHRGEGNLLDIRVG</sequence>
<protein>
    <submittedName>
        <fullName evidence="1">Uncharacterized protein</fullName>
    </submittedName>
</protein>
<dbReference type="EMBL" id="BDGG01000001">
    <property type="protein sequence ID" value="GAU88684.1"/>
    <property type="molecule type" value="Genomic_DNA"/>
</dbReference>
<evidence type="ECO:0000313" key="2">
    <source>
        <dbReference type="Proteomes" id="UP000186922"/>
    </source>
</evidence>
<dbReference type="AlphaFoldDB" id="A0A1D1UFY5"/>
<accession>A0A1D1UFY5</accession>
<proteinExistence type="predicted"/>
<dbReference type="Proteomes" id="UP000186922">
    <property type="component" value="Unassembled WGS sequence"/>
</dbReference>